<sequence>MTGGFKKGISKNWRQLAILAAVSIGLLGLAYWWDTERGKDGETSDDVAADSVQLKAPLPDTELGRQVDTMLEGGGYQRSLPELEKPKPTRKSNPLPRWLGDLIVYALVGLGLFAIAVMIWVLVTGSTSPKIRTRKPRRSTVRKGAAPAGTHALAQPASLDDAEKAAKAGNFGEAVRLLLATALIGLARQELVRLRPWMTGREIVRDAKLAPSPADALGFLVATVEAYAFAGHVITEQTYKACFQRYQLLVQAGKGTV</sequence>
<organism evidence="4 5">
    <name type="scientific">Kordiimonas lacus</name>
    <dbReference type="NCBI Taxonomy" id="637679"/>
    <lineage>
        <taxon>Bacteria</taxon>
        <taxon>Pseudomonadati</taxon>
        <taxon>Pseudomonadota</taxon>
        <taxon>Alphaproteobacteria</taxon>
        <taxon>Kordiimonadales</taxon>
        <taxon>Kordiimonadaceae</taxon>
        <taxon>Kordiimonas</taxon>
    </lineage>
</organism>
<dbReference type="STRING" id="637679.GCA_001550055_00394"/>
<feature type="transmembrane region" description="Helical" evidence="2">
    <location>
        <begin position="16"/>
        <end position="33"/>
    </location>
</feature>
<dbReference type="Proteomes" id="UP000183685">
    <property type="component" value="Unassembled WGS sequence"/>
</dbReference>
<keyword evidence="2" id="KW-1133">Transmembrane helix</keyword>
<evidence type="ECO:0000313" key="4">
    <source>
        <dbReference type="EMBL" id="SDD37193.1"/>
    </source>
</evidence>
<evidence type="ECO:0000256" key="2">
    <source>
        <dbReference type="SAM" id="Phobius"/>
    </source>
</evidence>
<gene>
    <name evidence="4" type="ORF">SAMN04488071_0496</name>
</gene>
<evidence type="ECO:0000259" key="3">
    <source>
        <dbReference type="Pfam" id="PF13559"/>
    </source>
</evidence>
<dbReference type="InterPro" id="IPR025403">
    <property type="entry name" value="TgpA-like_C"/>
</dbReference>
<keyword evidence="2" id="KW-0812">Transmembrane</keyword>
<dbReference type="AlphaFoldDB" id="A0A1G6U7D1"/>
<dbReference type="Pfam" id="PF13559">
    <property type="entry name" value="DUF4129"/>
    <property type="match status" value="1"/>
</dbReference>
<dbReference type="EMBL" id="FNAK01000001">
    <property type="protein sequence ID" value="SDD37193.1"/>
    <property type="molecule type" value="Genomic_DNA"/>
</dbReference>
<name>A0A1G6U7D1_9PROT</name>
<feature type="transmembrane region" description="Helical" evidence="2">
    <location>
        <begin position="102"/>
        <end position="125"/>
    </location>
</feature>
<reference evidence="4 5" key="1">
    <citation type="submission" date="2016-10" db="EMBL/GenBank/DDBJ databases">
        <authorList>
            <person name="de Groot N.N."/>
        </authorList>
    </citation>
    <scope>NUCLEOTIDE SEQUENCE [LARGE SCALE GENOMIC DNA]</scope>
    <source>
        <strain evidence="4 5">CGMCC 1.9109</strain>
    </source>
</reference>
<dbReference type="RefSeq" id="WP_068308319.1">
    <property type="nucleotide sequence ID" value="NZ_FNAK01000001.1"/>
</dbReference>
<evidence type="ECO:0000256" key="1">
    <source>
        <dbReference type="SAM" id="MobiDB-lite"/>
    </source>
</evidence>
<feature type="compositionally biased region" description="Basic residues" evidence="1">
    <location>
        <begin position="131"/>
        <end position="141"/>
    </location>
</feature>
<keyword evidence="5" id="KW-1185">Reference proteome</keyword>
<protein>
    <recommendedName>
        <fullName evidence="3">Protein-glutamine gamma-glutamyltransferase-like C-terminal domain-containing protein</fullName>
    </recommendedName>
</protein>
<dbReference type="OrthoDB" id="9931290at2"/>
<feature type="region of interest" description="Disordered" evidence="1">
    <location>
        <begin position="130"/>
        <end position="157"/>
    </location>
</feature>
<proteinExistence type="predicted"/>
<accession>A0A1G6U7D1</accession>
<feature type="domain" description="Protein-glutamine gamma-glutamyltransferase-like C-terminal" evidence="3">
    <location>
        <begin position="185"/>
        <end position="247"/>
    </location>
</feature>
<evidence type="ECO:0000313" key="5">
    <source>
        <dbReference type="Proteomes" id="UP000183685"/>
    </source>
</evidence>
<keyword evidence="2" id="KW-0472">Membrane</keyword>